<dbReference type="InterPro" id="IPR036259">
    <property type="entry name" value="MFS_trans_sf"/>
</dbReference>
<dbReference type="SUPFAM" id="SSF103473">
    <property type="entry name" value="MFS general substrate transporter"/>
    <property type="match status" value="1"/>
</dbReference>
<feature type="transmembrane region" description="Helical" evidence="6">
    <location>
        <begin position="500"/>
        <end position="517"/>
    </location>
</feature>
<gene>
    <name evidence="9" type="ORF">H4R18_000462</name>
</gene>
<dbReference type="PANTHER" id="PTHR23504:SF15">
    <property type="entry name" value="MAJOR FACILITATOR SUPERFAMILY (MFS) PROFILE DOMAIN-CONTAINING PROTEIN"/>
    <property type="match status" value="1"/>
</dbReference>
<keyword evidence="5 6" id="KW-0472">Membrane</keyword>
<evidence type="ECO:0000256" key="1">
    <source>
        <dbReference type="ARBA" id="ARBA00004141"/>
    </source>
</evidence>
<evidence type="ECO:0000256" key="6">
    <source>
        <dbReference type="SAM" id="Phobius"/>
    </source>
</evidence>
<dbReference type="PROSITE" id="PS50850">
    <property type="entry name" value="MFS"/>
    <property type="match status" value="1"/>
</dbReference>
<dbReference type="PANTHER" id="PTHR23504">
    <property type="entry name" value="MAJOR FACILITATOR SUPERFAMILY DOMAIN-CONTAINING PROTEIN 10"/>
    <property type="match status" value="1"/>
</dbReference>
<evidence type="ECO:0000256" key="2">
    <source>
        <dbReference type="ARBA" id="ARBA00022448"/>
    </source>
</evidence>
<keyword evidence="10" id="KW-1185">Reference proteome</keyword>
<reference evidence="9" key="1">
    <citation type="submission" date="2022-07" db="EMBL/GenBank/DDBJ databases">
        <title>Phylogenomic reconstructions and comparative analyses of Kickxellomycotina fungi.</title>
        <authorList>
            <person name="Reynolds N.K."/>
            <person name="Stajich J.E."/>
            <person name="Barry K."/>
            <person name="Grigoriev I.V."/>
            <person name="Crous P."/>
            <person name="Smith M.E."/>
        </authorList>
    </citation>
    <scope>NUCLEOTIDE SEQUENCE</scope>
    <source>
        <strain evidence="9">NBRC 105414</strain>
    </source>
</reference>
<dbReference type="Gene3D" id="1.20.1250.20">
    <property type="entry name" value="MFS general substrate transporter like domains"/>
    <property type="match status" value="1"/>
</dbReference>
<dbReference type="Pfam" id="PF07690">
    <property type="entry name" value="MFS_1"/>
    <property type="match status" value="1"/>
</dbReference>
<feature type="transmembrane region" description="Helical" evidence="6">
    <location>
        <begin position="368"/>
        <end position="390"/>
    </location>
</feature>
<dbReference type="EMBL" id="JANBUL010000010">
    <property type="protein sequence ID" value="KAJ2785517.1"/>
    <property type="molecule type" value="Genomic_DNA"/>
</dbReference>
<evidence type="ECO:0000259" key="8">
    <source>
        <dbReference type="PROSITE" id="PS50850"/>
    </source>
</evidence>
<proteinExistence type="predicted"/>
<feature type="transmembrane region" description="Helical" evidence="6">
    <location>
        <begin position="186"/>
        <end position="206"/>
    </location>
</feature>
<dbReference type="GO" id="GO:0022857">
    <property type="term" value="F:transmembrane transporter activity"/>
    <property type="evidence" value="ECO:0007669"/>
    <property type="project" value="InterPro"/>
</dbReference>
<organism evidence="9 10">
    <name type="scientific">Coemansia javaensis</name>
    <dbReference type="NCBI Taxonomy" id="2761396"/>
    <lineage>
        <taxon>Eukaryota</taxon>
        <taxon>Fungi</taxon>
        <taxon>Fungi incertae sedis</taxon>
        <taxon>Zoopagomycota</taxon>
        <taxon>Kickxellomycotina</taxon>
        <taxon>Kickxellomycetes</taxon>
        <taxon>Kickxellales</taxon>
        <taxon>Kickxellaceae</taxon>
        <taxon>Coemansia</taxon>
    </lineage>
</organism>
<feature type="transmembrane region" description="Helical" evidence="6">
    <location>
        <begin position="56"/>
        <end position="81"/>
    </location>
</feature>
<feature type="signal peptide" evidence="7">
    <location>
        <begin position="1"/>
        <end position="21"/>
    </location>
</feature>
<dbReference type="InterPro" id="IPR011701">
    <property type="entry name" value="MFS"/>
</dbReference>
<evidence type="ECO:0000256" key="5">
    <source>
        <dbReference type="ARBA" id="ARBA00023136"/>
    </source>
</evidence>
<comment type="subcellular location">
    <subcellularLocation>
        <location evidence="1">Membrane</location>
        <topology evidence="1">Multi-pass membrane protein</topology>
    </subcellularLocation>
</comment>
<keyword evidence="2" id="KW-0813">Transport</keyword>
<name>A0A9W8HHY8_9FUNG</name>
<feature type="transmembrane region" description="Helical" evidence="6">
    <location>
        <begin position="470"/>
        <end position="488"/>
    </location>
</feature>
<dbReference type="PRINTS" id="PR01035">
    <property type="entry name" value="TCRTETA"/>
</dbReference>
<evidence type="ECO:0000313" key="9">
    <source>
        <dbReference type="EMBL" id="KAJ2785517.1"/>
    </source>
</evidence>
<feature type="transmembrane region" description="Helical" evidence="6">
    <location>
        <begin position="299"/>
        <end position="325"/>
    </location>
</feature>
<evidence type="ECO:0000256" key="3">
    <source>
        <dbReference type="ARBA" id="ARBA00022692"/>
    </source>
</evidence>
<feature type="transmembrane region" description="Helical" evidence="6">
    <location>
        <begin position="410"/>
        <end position="431"/>
    </location>
</feature>
<dbReference type="Proteomes" id="UP001140217">
    <property type="component" value="Unassembled WGS sequence"/>
</dbReference>
<dbReference type="CDD" id="cd17330">
    <property type="entry name" value="MFS_SLC46_TetA_like"/>
    <property type="match status" value="1"/>
</dbReference>
<dbReference type="AlphaFoldDB" id="A0A9W8HHY8"/>
<dbReference type="InterPro" id="IPR020846">
    <property type="entry name" value="MFS_dom"/>
</dbReference>
<keyword evidence="4 6" id="KW-1133">Transmembrane helix</keyword>
<feature type="domain" description="Major facilitator superfamily (MFS) profile" evidence="8">
    <location>
        <begin position="55"/>
        <end position="524"/>
    </location>
</feature>
<feature type="transmembrane region" description="Helical" evidence="6">
    <location>
        <begin position="127"/>
        <end position="145"/>
    </location>
</feature>
<dbReference type="GO" id="GO:0016020">
    <property type="term" value="C:membrane"/>
    <property type="evidence" value="ECO:0007669"/>
    <property type="project" value="UniProtKB-SubCell"/>
</dbReference>
<evidence type="ECO:0000256" key="4">
    <source>
        <dbReference type="ARBA" id="ARBA00022989"/>
    </source>
</evidence>
<feature type="chain" id="PRO_5040776690" description="Major facilitator superfamily (MFS) profile domain-containing protein" evidence="7">
    <location>
        <begin position="22"/>
        <end position="534"/>
    </location>
</feature>
<dbReference type="OrthoDB" id="419616at2759"/>
<evidence type="ECO:0000256" key="7">
    <source>
        <dbReference type="SAM" id="SignalP"/>
    </source>
</evidence>
<feature type="transmembrane region" description="Helical" evidence="6">
    <location>
        <begin position="337"/>
        <end position="356"/>
    </location>
</feature>
<feature type="transmembrane region" description="Helical" evidence="6">
    <location>
        <begin position="226"/>
        <end position="248"/>
    </location>
</feature>
<keyword evidence="3 6" id="KW-0812">Transmembrane</keyword>
<evidence type="ECO:0000313" key="10">
    <source>
        <dbReference type="Proteomes" id="UP001140217"/>
    </source>
</evidence>
<sequence length="534" mass="57658">MWVLLLMALQLVLTSIDPLGAMNGVQQLSSSTAQFVGPPASCAMLPNETPLPWGQLWPLIAVRLAEPINLSLILPFLYKMVSEFDVVKSPEDVSFYAGLLFTSYSASQAITVLYWGPLSDRIGRRPTLLMGLAGDLVTFVLFGLSKSFWWALATRTLNGFFAGNAAVVKSVIVEIADDTNRPRMMALVPFMWHVGVMGGAAVGGLLADPVHQYPGLFGGSELFRTYPYLLPCLAGSLTTAVGLVVGLLRLEETLDVKQPARPALAEESRPASESTPLIPETQAQAVPKASLWTPTTKRVLAIAWVLALATSMCDQLTPIFLATAARDGGLGFSPRNIGFSMAITGVAVVYMQLVLYPRLARKHGALKCFRLGSLVMAPQFVAMPFLSLLARRVERLMSARALLLEAQPGGWRSQAGLEYALLWVLLAALLLQRMVGNVMAFTSVNLIVSNIAPCKAMLGTVNGLQQFGATLTRIVGPVISGTLWGWSLKHGLPYPLDSHLVWLLCAAMMLATWWLSLPLPASVNALASGQRSTR</sequence>
<feature type="transmembrane region" description="Helical" evidence="6">
    <location>
        <begin position="93"/>
        <end position="115"/>
    </location>
</feature>
<accession>A0A9W8HHY8</accession>
<keyword evidence="7" id="KW-0732">Signal</keyword>
<comment type="caution">
    <text evidence="9">The sequence shown here is derived from an EMBL/GenBank/DDBJ whole genome shotgun (WGS) entry which is preliminary data.</text>
</comment>
<protein>
    <recommendedName>
        <fullName evidence="8">Major facilitator superfamily (MFS) profile domain-containing protein</fullName>
    </recommendedName>
</protein>
<dbReference type="InterPro" id="IPR001958">
    <property type="entry name" value="Tet-R_TetA/multi-R_MdtG-like"/>
</dbReference>